<gene>
    <name evidence="1" type="ORF">L6452_33864</name>
</gene>
<dbReference type="Proteomes" id="UP001055879">
    <property type="component" value="Linkage Group LG12"/>
</dbReference>
<proteinExistence type="predicted"/>
<keyword evidence="2" id="KW-1185">Reference proteome</keyword>
<accession>A0ACB8YKT6</accession>
<evidence type="ECO:0000313" key="2">
    <source>
        <dbReference type="Proteomes" id="UP001055879"/>
    </source>
</evidence>
<evidence type="ECO:0000313" key="1">
    <source>
        <dbReference type="EMBL" id="KAI3684640.1"/>
    </source>
</evidence>
<name>A0ACB8YKT6_ARCLA</name>
<sequence length="234" mass="27191">MSDEKLEEKRVLVSLIKRQANRCFWEGEIETAVLKYTEGVELCPTRLRKERIVLYSNRAQCYLLLNNLDSAVSDTTRALSISNPANSHAKSLWRRSQAYYMKGMAKESLMDCLMFIKVFVTDDKKKHGKIPYYAVHMIRKLMDSTWFFASAKSKLSDNCTDDLDTSPSSGRGRSREELTNDELMIRRAINENKHLMSGLYTILEEPVMRKESQATRRKVHRYGRRKSAFMARSI</sequence>
<protein>
    <submittedName>
        <fullName evidence="1">Uncharacterized protein</fullName>
    </submittedName>
</protein>
<organism evidence="1 2">
    <name type="scientific">Arctium lappa</name>
    <name type="common">Greater burdock</name>
    <name type="synonym">Lappa major</name>
    <dbReference type="NCBI Taxonomy" id="4217"/>
    <lineage>
        <taxon>Eukaryota</taxon>
        <taxon>Viridiplantae</taxon>
        <taxon>Streptophyta</taxon>
        <taxon>Embryophyta</taxon>
        <taxon>Tracheophyta</taxon>
        <taxon>Spermatophyta</taxon>
        <taxon>Magnoliopsida</taxon>
        <taxon>eudicotyledons</taxon>
        <taxon>Gunneridae</taxon>
        <taxon>Pentapetalae</taxon>
        <taxon>asterids</taxon>
        <taxon>campanulids</taxon>
        <taxon>Asterales</taxon>
        <taxon>Asteraceae</taxon>
        <taxon>Carduoideae</taxon>
        <taxon>Cardueae</taxon>
        <taxon>Arctiinae</taxon>
        <taxon>Arctium</taxon>
    </lineage>
</organism>
<dbReference type="EMBL" id="CM042058">
    <property type="protein sequence ID" value="KAI3684640.1"/>
    <property type="molecule type" value="Genomic_DNA"/>
</dbReference>
<reference evidence="1 2" key="2">
    <citation type="journal article" date="2022" name="Mol. Ecol. Resour.">
        <title>The genomes of chicory, endive, great burdock and yacon provide insights into Asteraceae paleo-polyploidization history and plant inulin production.</title>
        <authorList>
            <person name="Fan W."/>
            <person name="Wang S."/>
            <person name="Wang H."/>
            <person name="Wang A."/>
            <person name="Jiang F."/>
            <person name="Liu H."/>
            <person name="Zhao H."/>
            <person name="Xu D."/>
            <person name="Zhang Y."/>
        </authorList>
    </citation>
    <scope>NUCLEOTIDE SEQUENCE [LARGE SCALE GENOMIC DNA]</scope>
    <source>
        <strain evidence="2">cv. Niubang</strain>
    </source>
</reference>
<reference evidence="2" key="1">
    <citation type="journal article" date="2022" name="Mol. Ecol. Resour.">
        <title>The genomes of chicory, endive, great burdock and yacon provide insights into Asteraceae palaeo-polyploidization history and plant inulin production.</title>
        <authorList>
            <person name="Fan W."/>
            <person name="Wang S."/>
            <person name="Wang H."/>
            <person name="Wang A."/>
            <person name="Jiang F."/>
            <person name="Liu H."/>
            <person name="Zhao H."/>
            <person name="Xu D."/>
            <person name="Zhang Y."/>
        </authorList>
    </citation>
    <scope>NUCLEOTIDE SEQUENCE [LARGE SCALE GENOMIC DNA]</scope>
    <source>
        <strain evidence="2">cv. Niubang</strain>
    </source>
</reference>
<comment type="caution">
    <text evidence="1">The sequence shown here is derived from an EMBL/GenBank/DDBJ whole genome shotgun (WGS) entry which is preliminary data.</text>
</comment>